<feature type="compositionally biased region" description="Polar residues" evidence="1">
    <location>
        <begin position="8"/>
        <end position="30"/>
    </location>
</feature>
<evidence type="ECO:0000313" key="2">
    <source>
        <dbReference type="EMBL" id="KAH3886200.1"/>
    </source>
</evidence>
<evidence type="ECO:0000313" key="3">
    <source>
        <dbReference type="Proteomes" id="UP000828390"/>
    </source>
</evidence>
<sequence>MESLVRNRLSNVRTVPTGSAGETSKISAQSEGCKKEGKRSWVVYDTLYVNGEPVRP</sequence>
<gene>
    <name evidence="2" type="ORF">DPMN_010201</name>
</gene>
<proteinExistence type="predicted"/>
<comment type="caution">
    <text evidence="2">The sequence shown here is derived from an EMBL/GenBank/DDBJ whole genome shotgun (WGS) entry which is preliminary data.</text>
</comment>
<dbReference type="EMBL" id="JAIWYP010000001">
    <property type="protein sequence ID" value="KAH3886200.1"/>
    <property type="molecule type" value="Genomic_DNA"/>
</dbReference>
<reference evidence="2" key="2">
    <citation type="submission" date="2020-11" db="EMBL/GenBank/DDBJ databases">
        <authorList>
            <person name="McCartney M.A."/>
            <person name="Auch B."/>
            <person name="Kono T."/>
            <person name="Mallez S."/>
            <person name="Becker A."/>
            <person name="Gohl D.M."/>
            <person name="Silverstein K.A.T."/>
            <person name="Koren S."/>
            <person name="Bechman K.B."/>
            <person name="Herman A."/>
            <person name="Abrahante J.E."/>
            <person name="Garbe J."/>
        </authorList>
    </citation>
    <scope>NUCLEOTIDE SEQUENCE</scope>
    <source>
        <strain evidence="2">Duluth1</strain>
        <tissue evidence="2">Whole animal</tissue>
    </source>
</reference>
<reference evidence="2" key="1">
    <citation type="journal article" date="2019" name="bioRxiv">
        <title>The Genome of the Zebra Mussel, Dreissena polymorpha: A Resource for Invasive Species Research.</title>
        <authorList>
            <person name="McCartney M.A."/>
            <person name="Auch B."/>
            <person name="Kono T."/>
            <person name="Mallez S."/>
            <person name="Zhang Y."/>
            <person name="Obille A."/>
            <person name="Becker A."/>
            <person name="Abrahante J.E."/>
            <person name="Garbe J."/>
            <person name="Badalamenti J.P."/>
            <person name="Herman A."/>
            <person name="Mangelson H."/>
            <person name="Liachko I."/>
            <person name="Sullivan S."/>
            <person name="Sone E.D."/>
            <person name="Koren S."/>
            <person name="Silverstein K.A.T."/>
            <person name="Beckman K.B."/>
            <person name="Gohl D.M."/>
        </authorList>
    </citation>
    <scope>NUCLEOTIDE SEQUENCE</scope>
    <source>
        <strain evidence="2">Duluth1</strain>
        <tissue evidence="2">Whole animal</tissue>
    </source>
</reference>
<dbReference type="AlphaFoldDB" id="A0A9D4S0R5"/>
<organism evidence="2 3">
    <name type="scientific">Dreissena polymorpha</name>
    <name type="common">Zebra mussel</name>
    <name type="synonym">Mytilus polymorpha</name>
    <dbReference type="NCBI Taxonomy" id="45954"/>
    <lineage>
        <taxon>Eukaryota</taxon>
        <taxon>Metazoa</taxon>
        <taxon>Spiralia</taxon>
        <taxon>Lophotrochozoa</taxon>
        <taxon>Mollusca</taxon>
        <taxon>Bivalvia</taxon>
        <taxon>Autobranchia</taxon>
        <taxon>Heteroconchia</taxon>
        <taxon>Euheterodonta</taxon>
        <taxon>Imparidentia</taxon>
        <taxon>Neoheterodontei</taxon>
        <taxon>Myida</taxon>
        <taxon>Dreissenoidea</taxon>
        <taxon>Dreissenidae</taxon>
        <taxon>Dreissena</taxon>
    </lineage>
</organism>
<evidence type="ECO:0000256" key="1">
    <source>
        <dbReference type="SAM" id="MobiDB-lite"/>
    </source>
</evidence>
<protein>
    <submittedName>
        <fullName evidence="2">Uncharacterized protein</fullName>
    </submittedName>
</protein>
<accession>A0A9D4S0R5</accession>
<dbReference type="Proteomes" id="UP000828390">
    <property type="component" value="Unassembled WGS sequence"/>
</dbReference>
<name>A0A9D4S0R5_DREPO</name>
<feature type="region of interest" description="Disordered" evidence="1">
    <location>
        <begin position="1"/>
        <end position="31"/>
    </location>
</feature>
<keyword evidence="3" id="KW-1185">Reference proteome</keyword>